<dbReference type="OrthoDB" id="5297217at2759"/>
<proteinExistence type="predicted"/>
<dbReference type="AlphaFoldDB" id="A0A0C3E048"/>
<dbReference type="HOGENOM" id="CLU_028275_0_0_1"/>
<dbReference type="EMBL" id="KN822018">
    <property type="protein sequence ID" value="KIM66140.1"/>
    <property type="molecule type" value="Genomic_DNA"/>
</dbReference>
<dbReference type="SUPFAM" id="SSF52047">
    <property type="entry name" value="RNI-like"/>
    <property type="match status" value="1"/>
</dbReference>
<gene>
    <name evidence="1" type="ORF">SCLCIDRAFT_1152588</name>
</gene>
<dbReference type="STRING" id="1036808.A0A0C3E048"/>
<sequence>MPFLRVLMTLPLKELTIQTLDDLGDRAWTLLNSMTGIRRLSAWSYKLLHMLQGWAAQLGPTLRHLQLGYCLHVPPITLISVFSQLPLLRSLRIWGVPSIAIPSIMACLPNLIVLEMDYQEQGNFPFPSTPLPHLQQLTIVQPTSSSLCDFGTDELWNWTSSLIPHEGSLQSFSLVSFEIVIPLSFIACLVHGHGWSLTEFCVDSAYITPKALTYPCRNCLALVLLKCSMESSDVQTITKAIEPAKNLHTLQFVLWRQVDLPAYDFFSGMMYDDYCSDLNEAGSGYFLLPGTMYGDDWSDLNEAVPFSAAEVKTLMLRPGSKLRTITFGGISYFVSRVFG</sequence>
<protein>
    <recommendedName>
        <fullName evidence="3">F-box domain-containing protein</fullName>
    </recommendedName>
</protein>
<dbReference type="Gene3D" id="3.80.10.10">
    <property type="entry name" value="Ribonuclease Inhibitor"/>
    <property type="match status" value="1"/>
</dbReference>
<feature type="non-terminal residue" evidence="1">
    <location>
        <position position="339"/>
    </location>
</feature>
<reference evidence="1 2" key="1">
    <citation type="submission" date="2014-04" db="EMBL/GenBank/DDBJ databases">
        <authorList>
            <consortium name="DOE Joint Genome Institute"/>
            <person name="Kuo A."/>
            <person name="Kohler A."/>
            <person name="Nagy L.G."/>
            <person name="Floudas D."/>
            <person name="Copeland A."/>
            <person name="Barry K.W."/>
            <person name="Cichocki N."/>
            <person name="Veneault-Fourrey C."/>
            <person name="LaButti K."/>
            <person name="Lindquist E.A."/>
            <person name="Lipzen A."/>
            <person name="Lundell T."/>
            <person name="Morin E."/>
            <person name="Murat C."/>
            <person name="Sun H."/>
            <person name="Tunlid A."/>
            <person name="Henrissat B."/>
            <person name="Grigoriev I.V."/>
            <person name="Hibbett D.S."/>
            <person name="Martin F."/>
            <person name="Nordberg H.P."/>
            <person name="Cantor M.N."/>
            <person name="Hua S.X."/>
        </authorList>
    </citation>
    <scope>NUCLEOTIDE SEQUENCE [LARGE SCALE GENOMIC DNA]</scope>
    <source>
        <strain evidence="1 2">Foug A</strain>
    </source>
</reference>
<dbReference type="InParanoid" id="A0A0C3E048"/>
<evidence type="ECO:0000313" key="2">
    <source>
        <dbReference type="Proteomes" id="UP000053989"/>
    </source>
</evidence>
<organism evidence="1 2">
    <name type="scientific">Scleroderma citrinum Foug A</name>
    <dbReference type="NCBI Taxonomy" id="1036808"/>
    <lineage>
        <taxon>Eukaryota</taxon>
        <taxon>Fungi</taxon>
        <taxon>Dikarya</taxon>
        <taxon>Basidiomycota</taxon>
        <taxon>Agaricomycotina</taxon>
        <taxon>Agaricomycetes</taxon>
        <taxon>Agaricomycetidae</taxon>
        <taxon>Boletales</taxon>
        <taxon>Sclerodermatineae</taxon>
        <taxon>Sclerodermataceae</taxon>
        <taxon>Scleroderma</taxon>
    </lineage>
</organism>
<keyword evidence="2" id="KW-1185">Reference proteome</keyword>
<evidence type="ECO:0000313" key="1">
    <source>
        <dbReference type="EMBL" id="KIM66140.1"/>
    </source>
</evidence>
<accession>A0A0C3E048</accession>
<name>A0A0C3E048_9AGAM</name>
<reference evidence="2" key="2">
    <citation type="submission" date="2015-01" db="EMBL/GenBank/DDBJ databases">
        <title>Evolutionary Origins and Diversification of the Mycorrhizal Mutualists.</title>
        <authorList>
            <consortium name="DOE Joint Genome Institute"/>
            <consortium name="Mycorrhizal Genomics Consortium"/>
            <person name="Kohler A."/>
            <person name="Kuo A."/>
            <person name="Nagy L.G."/>
            <person name="Floudas D."/>
            <person name="Copeland A."/>
            <person name="Barry K.W."/>
            <person name="Cichocki N."/>
            <person name="Veneault-Fourrey C."/>
            <person name="LaButti K."/>
            <person name="Lindquist E.A."/>
            <person name="Lipzen A."/>
            <person name="Lundell T."/>
            <person name="Morin E."/>
            <person name="Murat C."/>
            <person name="Riley R."/>
            <person name="Ohm R."/>
            <person name="Sun H."/>
            <person name="Tunlid A."/>
            <person name="Henrissat B."/>
            <person name="Grigoriev I.V."/>
            <person name="Hibbett D.S."/>
            <person name="Martin F."/>
        </authorList>
    </citation>
    <scope>NUCLEOTIDE SEQUENCE [LARGE SCALE GENOMIC DNA]</scope>
    <source>
        <strain evidence="2">Foug A</strain>
    </source>
</reference>
<evidence type="ECO:0008006" key="3">
    <source>
        <dbReference type="Google" id="ProtNLM"/>
    </source>
</evidence>
<dbReference type="InterPro" id="IPR032675">
    <property type="entry name" value="LRR_dom_sf"/>
</dbReference>
<dbReference type="Proteomes" id="UP000053989">
    <property type="component" value="Unassembled WGS sequence"/>
</dbReference>